<evidence type="ECO:0000313" key="3">
    <source>
        <dbReference type="Proteomes" id="UP000053989"/>
    </source>
</evidence>
<dbReference type="EMBL" id="KN822039">
    <property type="protein sequence ID" value="KIM62906.1"/>
    <property type="molecule type" value="Genomic_DNA"/>
</dbReference>
<sequence length="76" mass="8800">MQPYNTGKLYLTAKDSGAETPLSTRSIYPPVRNRTFHHRPGDNMPSAPATREPMTLRFYRMHVSGLKTHPRFWCSH</sequence>
<dbReference type="HOGENOM" id="CLU_2655919_0_0_1"/>
<organism evidence="2 3">
    <name type="scientific">Scleroderma citrinum Foug A</name>
    <dbReference type="NCBI Taxonomy" id="1036808"/>
    <lineage>
        <taxon>Eukaryota</taxon>
        <taxon>Fungi</taxon>
        <taxon>Dikarya</taxon>
        <taxon>Basidiomycota</taxon>
        <taxon>Agaricomycotina</taxon>
        <taxon>Agaricomycetes</taxon>
        <taxon>Agaricomycetidae</taxon>
        <taxon>Boletales</taxon>
        <taxon>Sclerodermatineae</taxon>
        <taxon>Sclerodermataceae</taxon>
        <taxon>Scleroderma</taxon>
    </lineage>
</organism>
<keyword evidence="3" id="KW-1185">Reference proteome</keyword>
<protein>
    <submittedName>
        <fullName evidence="2">Uncharacterized protein</fullName>
    </submittedName>
</protein>
<evidence type="ECO:0000313" key="2">
    <source>
        <dbReference type="EMBL" id="KIM62906.1"/>
    </source>
</evidence>
<accession>A0A0C3E4D8</accession>
<proteinExistence type="predicted"/>
<dbReference type="Proteomes" id="UP000053989">
    <property type="component" value="Unassembled WGS sequence"/>
</dbReference>
<feature type="region of interest" description="Disordered" evidence="1">
    <location>
        <begin position="15"/>
        <end position="51"/>
    </location>
</feature>
<name>A0A0C3E4D8_9AGAM</name>
<reference evidence="3" key="2">
    <citation type="submission" date="2015-01" db="EMBL/GenBank/DDBJ databases">
        <title>Evolutionary Origins and Diversification of the Mycorrhizal Mutualists.</title>
        <authorList>
            <consortium name="DOE Joint Genome Institute"/>
            <consortium name="Mycorrhizal Genomics Consortium"/>
            <person name="Kohler A."/>
            <person name="Kuo A."/>
            <person name="Nagy L.G."/>
            <person name="Floudas D."/>
            <person name="Copeland A."/>
            <person name="Barry K.W."/>
            <person name="Cichocki N."/>
            <person name="Veneault-Fourrey C."/>
            <person name="LaButti K."/>
            <person name="Lindquist E.A."/>
            <person name="Lipzen A."/>
            <person name="Lundell T."/>
            <person name="Morin E."/>
            <person name="Murat C."/>
            <person name="Riley R."/>
            <person name="Ohm R."/>
            <person name="Sun H."/>
            <person name="Tunlid A."/>
            <person name="Henrissat B."/>
            <person name="Grigoriev I.V."/>
            <person name="Hibbett D.S."/>
            <person name="Martin F."/>
        </authorList>
    </citation>
    <scope>NUCLEOTIDE SEQUENCE [LARGE SCALE GENOMIC DNA]</scope>
    <source>
        <strain evidence="3">Foug A</strain>
    </source>
</reference>
<reference evidence="2 3" key="1">
    <citation type="submission" date="2014-04" db="EMBL/GenBank/DDBJ databases">
        <authorList>
            <consortium name="DOE Joint Genome Institute"/>
            <person name="Kuo A."/>
            <person name="Kohler A."/>
            <person name="Nagy L.G."/>
            <person name="Floudas D."/>
            <person name="Copeland A."/>
            <person name="Barry K.W."/>
            <person name="Cichocki N."/>
            <person name="Veneault-Fourrey C."/>
            <person name="LaButti K."/>
            <person name="Lindquist E.A."/>
            <person name="Lipzen A."/>
            <person name="Lundell T."/>
            <person name="Morin E."/>
            <person name="Murat C."/>
            <person name="Sun H."/>
            <person name="Tunlid A."/>
            <person name="Henrissat B."/>
            <person name="Grigoriev I.V."/>
            <person name="Hibbett D.S."/>
            <person name="Martin F."/>
            <person name="Nordberg H.P."/>
            <person name="Cantor M.N."/>
            <person name="Hua S.X."/>
        </authorList>
    </citation>
    <scope>NUCLEOTIDE SEQUENCE [LARGE SCALE GENOMIC DNA]</scope>
    <source>
        <strain evidence="2 3">Foug A</strain>
    </source>
</reference>
<dbReference type="AlphaFoldDB" id="A0A0C3E4D8"/>
<evidence type="ECO:0000256" key="1">
    <source>
        <dbReference type="SAM" id="MobiDB-lite"/>
    </source>
</evidence>
<gene>
    <name evidence="2" type="ORF">SCLCIDRAFT_1214705</name>
</gene>
<dbReference type="InParanoid" id="A0A0C3E4D8"/>